<evidence type="ECO:0008006" key="3">
    <source>
        <dbReference type="Google" id="ProtNLM"/>
    </source>
</evidence>
<organism evidence="1 2">
    <name type="scientific">Dunaliella salina</name>
    <name type="common">Green alga</name>
    <name type="synonym">Protococcus salinus</name>
    <dbReference type="NCBI Taxonomy" id="3046"/>
    <lineage>
        <taxon>Eukaryota</taxon>
        <taxon>Viridiplantae</taxon>
        <taxon>Chlorophyta</taxon>
        <taxon>core chlorophytes</taxon>
        <taxon>Chlorophyceae</taxon>
        <taxon>CS clade</taxon>
        <taxon>Chlamydomonadales</taxon>
        <taxon>Dunaliellaceae</taxon>
        <taxon>Dunaliella</taxon>
    </lineage>
</organism>
<dbReference type="Proteomes" id="UP000815325">
    <property type="component" value="Unassembled WGS sequence"/>
</dbReference>
<gene>
    <name evidence="1" type="ORF">DUNSADRAFT_1672</name>
</gene>
<dbReference type="EMBL" id="MU069556">
    <property type="protein sequence ID" value="KAF5839055.1"/>
    <property type="molecule type" value="Genomic_DNA"/>
</dbReference>
<accession>A0ABQ7GWR2</accession>
<reference evidence="1" key="1">
    <citation type="submission" date="2017-08" db="EMBL/GenBank/DDBJ databases">
        <authorList>
            <person name="Polle J.E."/>
            <person name="Barry K."/>
            <person name="Cushman J."/>
            <person name="Schmutz J."/>
            <person name="Tran D."/>
            <person name="Hathwaick L.T."/>
            <person name="Yim W.C."/>
            <person name="Jenkins J."/>
            <person name="Mckie-Krisberg Z.M."/>
            <person name="Prochnik S."/>
            <person name="Lindquist E."/>
            <person name="Dockter R.B."/>
            <person name="Adam C."/>
            <person name="Molina H."/>
            <person name="Bunkerborg J."/>
            <person name="Jin E."/>
            <person name="Buchheim M."/>
            <person name="Magnuson J."/>
        </authorList>
    </citation>
    <scope>NUCLEOTIDE SEQUENCE</scope>
    <source>
        <strain evidence="1">CCAP 19/18</strain>
    </source>
</reference>
<evidence type="ECO:0000313" key="2">
    <source>
        <dbReference type="Proteomes" id="UP000815325"/>
    </source>
</evidence>
<evidence type="ECO:0000313" key="1">
    <source>
        <dbReference type="EMBL" id="KAF5839055.1"/>
    </source>
</evidence>
<protein>
    <recommendedName>
        <fullName evidence="3">Encoded protein</fullName>
    </recommendedName>
</protein>
<keyword evidence="2" id="KW-1185">Reference proteome</keyword>
<comment type="caution">
    <text evidence="1">The sequence shown here is derived from an EMBL/GenBank/DDBJ whole genome shotgun (WGS) entry which is preliminary data.</text>
</comment>
<proteinExistence type="predicted"/>
<name>A0ABQ7GWR2_DUNSA</name>
<sequence>MQFLTTKRLELPQQRIVQDPDRGEVLVPVPGASEKQERVVIMERLDHLLCQRCWDEYVPHSGNPSGAFCIGADAQMSKQRRRTGQHASKRAKLTTNYMEDATGEDGSLQPAAIIRATEHGPRLVLADPTRERIMQKDPTWITDMGPLIDRFQNVMKPKAIPSARRQRGSAFAHAPPAQPQEQARAWTAHNTGNTHKAKLLHVPCEIQDEDIPG</sequence>